<evidence type="ECO:0000256" key="6">
    <source>
        <dbReference type="ARBA" id="ARBA00022840"/>
    </source>
</evidence>
<feature type="compositionally biased region" description="Low complexity" evidence="9">
    <location>
        <begin position="493"/>
        <end position="538"/>
    </location>
</feature>
<protein>
    <recommendedName>
        <fullName evidence="1">non-specific serine/threonine protein kinase</fullName>
        <ecNumber evidence="1">2.7.11.1</ecNumber>
    </recommendedName>
</protein>
<evidence type="ECO:0000256" key="5">
    <source>
        <dbReference type="ARBA" id="ARBA00022777"/>
    </source>
</evidence>
<comment type="catalytic activity">
    <reaction evidence="7">
        <text>L-threonyl-[protein] + ATP = O-phospho-L-threonyl-[protein] + ADP + H(+)</text>
        <dbReference type="Rhea" id="RHEA:46608"/>
        <dbReference type="Rhea" id="RHEA-COMP:11060"/>
        <dbReference type="Rhea" id="RHEA-COMP:11605"/>
        <dbReference type="ChEBI" id="CHEBI:15378"/>
        <dbReference type="ChEBI" id="CHEBI:30013"/>
        <dbReference type="ChEBI" id="CHEBI:30616"/>
        <dbReference type="ChEBI" id="CHEBI:61977"/>
        <dbReference type="ChEBI" id="CHEBI:456216"/>
        <dbReference type="EC" id="2.7.11.1"/>
    </reaction>
</comment>
<accession>A0ABY5NAA5</accession>
<proteinExistence type="predicted"/>
<keyword evidence="6" id="KW-0067">ATP-binding</keyword>
<dbReference type="PANTHER" id="PTHR24363">
    <property type="entry name" value="SERINE/THREONINE PROTEIN KINASE"/>
    <property type="match status" value="1"/>
</dbReference>
<name>A0ABY5NAA5_9ACTN</name>
<keyword evidence="5 11" id="KW-0418">Kinase</keyword>
<evidence type="ECO:0000256" key="7">
    <source>
        <dbReference type="ARBA" id="ARBA00047899"/>
    </source>
</evidence>
<reference evidence="11" key="1">
    <citation type="submission" date="2022-08" db="EMBL/GenBank/DDBJ databases">
        <title>Streptomyces changanensis sp. nov., an actinomycete isolated from soil.</title>
        <authorList>
            <person name="Wu H."/>
            <person name="Han L."/>
        </authorList>
    </citation>
    <scope>NUCLEOTIDE SEQUENCE</scope>
    <source>
        <strain evidence="11">HL-66</strain>
    </source>
</reference>
<dbReference type="SUPFAM" id="SSF56112">
    <property type="entry name" value="Protein kinase-like (PK-like)"/>
    <property type="match status" value="1"/>
</dbReference>
<keyword evidence="2" id="KW-0723">Serine/threonine-protein kinase</keyword>
<keyword evidence="4" id="KW-0547">Nucleotide-binding</keyword>
<dbReference type="Gene3D" id="1.10.510.10">
    <property type="entry name" value="Transferase(Phosphotransferase) domain 1"/>
    <property type="match status" value="1"/>
</dbReference>
<evidence type="ECO:0000256" key="8">
    <source>
        <dbReference type="ARBA" id="ARBA00048679"/>
    </source>
</evidence>
<dbReference type="Proteomes" id="UP001060150">
    <property type="component" value="Chromosome"/>
</dbReference>
<dbReference type="Gene3D" id="1.25.40.10">
    <property type="entry name" value="Tetratricopeptide repeat domain"/>
    <property type="match status" value="1"/>
</dbReference>
<feature type="compositionally biased region" description="Low complexity" evidence="9">
    <location>
        <begin position="114"/>
        <end position="128"/>
    </location>
</feature>
<dbReference type="RefSeq" id="WP_257375464.1">
    <property type="nucleotide sequence ID" value="NZ_CP102332.1"/>
</dbReference>
<evidence type="ECO:0000259" key="10">
    <source>
        <dbReference type="PROSITE" id="PS50011"/>
    </source>
</evidence>
<dbReference type="PROSITE" id="PS50011">
    <property type="entry name" value="PROTEIN_KINASE_DOM"/>
    <property type="match status" value="1"/>
</dbReference>
<dbReference type="Pfam" id="PF00069">
    <property type="entry name" value="Pkinase"/>
    <property type="match status" value="1"/>
</dbReference>
<feature type="compositionally biased region" description="Pro residues" evidence="9">
    <location>
        <begin position="32"/>
        <end position="47"/>
    </location>
</feature>
<dbReference type="InterPro" id="IPR011990">
    <property type="entry name" value="TPR-like_helical_dom_sf"/>
</dbReference>
<dbReference type="InterPro" id="IPR011009">
    <property type="entry name" value="Kinase-like_dom_sf"/>
</dbReference>
<feature type="domain" description="Protein kinase" evidence="10">
    <location>
        <begin position="178"/>
        <end position="461"/>
    </location>
</feature>
<dbReference type="Pfam" id="PF16918">
    <property type="entry name" value="PknG_TPR"/>
    <property type="match status" value="1"/>
</dbReference>
<dbReference type="InterPro" id="IPR031634">
    <property type="entry name" value="PknG_rubred"/>
</dbReference>
<dbReference type="SMART" id="SM00220">
    <property type="entry name" value="S_TKc"/>
    <property type="match status" value="1"/>
</dbReference>
<keyword evidence="12" id="KW-1185">Reference proteome</keyword>
<evidence type="ECO:0000256" key="2">
    <source>
        <dbReference type="ARBA" id="ARBA00022527"/>
    </source>
</evidence>
<dbReference type="Pfam" id="PF16919">
    <property type="entry name" value="PknG_rubred"/>
    <property type="match status" value="1"/>
</dbReference>
<dbReference type="InterPro" id="IPR031636">
    <property type="entry name" value="PknG_TPR"/>
</dbReference>
<dbReference type="EC" id="2.7.11.1" evidence="1"/>
<feature type="region of interest" description="Disordered" evidence="9">
    <location>
        <begin position="462"/>
        <end position="567"/>
    </location>
</feature>
<dbReference type="PANTHER" id="PTHR24363:SF0">
    <property type="entry name" value="SERINE_THREONINE KINASE LIKE DOMAIN CONTAINING 1"/>
    <property type="match status" value="1"/>
</dbReference>
<feature type="compositionally biased region" description="Pro residues" evidence="9">
    <location>
        <begin position="546"/>
        <end position="555"/>
    </location>
</feature>
<dbReference type="CDD" id="cd14014">
    <property type="entry name" value="STKc_PknB_like"/>
    <property type="match status" value="1"/>
</dbReference>
<sequence length="882" mass="93498">MTSPRPVPCPRAGCSGAVMVTGFCDTCHRRPPAAPTPTAPDPTPPDRSAPGRSGTRPDSAGPTRGAGSAGPGPDASGPRPGTGPGPAPYGPGGSAAALDRDGLVLLPHIPAPDPGTAAGTTARPPTGGRRCGFQNCTGTIGIGYDGEPAPDHGFCPECGRPYSFEPRLRPGDEVGGHYRVLGYLAVGGLGWVYLAEDTKVPDHLVVLKGLINTSDAVARRAAVEERRSLTTLHHRDIVRIITFVQHQAPGEDEPTGYIVMEYIAGRSLAWIRYAPDEELTAVFGRPFGIDHVVTYGCKILGALEYLHEQGLLYCDMKPDNVIHYGRDIKVIDLGAVRRVDDRTSGLVYTRDYAPPKRERDQRGFRIDTDLYTVGRTLQALATRAAPASGLAARSFEALVRRATHPDPAARFTSAAEMSRQLWEVLREHQALTWHEPYPERSTRFAPTAVLFGSALGTVPALEHWTTDRRDPATDGLDPAGDGRAPAGDRRARAAGPGATTGPSGGPTRATTGPPGDPTGAPARHTGGTTTGASGATTTGAGGAAGGPPPLPLAPPDPREAARGLPVPIPDPGDPAAVLLAGLAADSPARIAEQARRDPALATAEAALWLCRAYAHAGDPTEAGRWLHAAQGLGAGEYDWRVSWHRGLLRLTEGHVRAAEEEFAAVYAALPGEWAPKLALGHCAEYLTADERRTDGYEDYYEAVWQRDRTQGSAAFGLVRAHLRRGDRQGAVAVLDGVPTTSRHHDAARVAAVRVLAGRLPDGGPTAATLREAVARLDEMGRAGERDAAWDRLVTEVRENALACRPPGGWGPGFPVGELLGPRDDERALRELLSRSLRNLADRAQDGDTRADLLDRAYAALPEPRLRLVPTGWRRRRATAAPG</sequence>
<comment type="catalytic activity">
    <reaction evidence="8">
        <text>L-seryl-[protein] + ATP = O-phospho-L-seryl-[protein] + ADP + H(+)</text>
        <dbReference type="Rhea" id="RHEA:17989"/>
        <dbReference type="Rhea" id="RHEA-COMP:9863"/>
        <dbReference type="Rhea" id="RHEA-COMP:11604"/>
        <dbReference type="ChEBI" id="CHEBI:15378"/>
        <dbReference type="ChEBI" id="CHEBI:29999"/>
        <dbReference type="ChEBI" id="CHEBI:30616"/>
        <dbReference type="ChEBI" id="CHEBI:83421"/>
        <dbReference type="ChEBI" id="CHEBI:456216"/>
        <dbReference type="EC" id="2.7.11.1"/>
    </reaction>
</comment>
<evidence type="ECO:0000313" key="11">
    <source>
        <dbReference type="EMBL" id="UUS32952.1"/>
    </source>
</evidence>
<feature type="region of interest" description="Disordered" evidence="9">
    <location>
        <begin position="25"/>
        <end position="129"/>
    </location>
</feature>
<evidence type="ECO:0000256" key="3">
    <source>
        <dbReference type="ARBA" id="ARBA00022679"/>
    </source>
</evidence>
<dbReference type="GO" id="GO:0016301">
    <property type="term" value="F:kinase activity"/>
    <property type="evidence" value="ECO:0007669"/>
    <property type="project" value="UniProtKB-KW"/>
</dbReference>
<dbReference type="Gene3D" id="3.30.200.20">
    <property type="entry name" value="Phosphorylase Kinase, domain 1"/>
    <property type="match status" value="1"/>
</dbReference>
<evidence type="ECO:0000313" key="12">
    <source>
        <dbReference type="Proteomes" id="UP001060150"/>
    </source>
</evidence>
<dbReference type="InterPro" id="IPR000719">
    <property type="entry name" value="Prot_kinase_dom"/>
</dbReference>
<organism evidence="11 12">
    <name type="scientific">Streptomyces changanensis</name>
    <dbReference type="NCBI Taxonomy" id="2964669"/>
    <lineage>
        <taxon>Bacteria</taxon>
        <taxon>Bacillati</taxon>
        <taxon>Actinomycetota</taxon>
        <taxon>Actinomycetes</taxon>
        <taxon>Kitasatosporales</taxon>
        <taxon>Streptomycetaceae</taxon>
        <taxon>Streptomyces</taxon>
    </lineage>
</organism>
<evidence type="ECO:0000256" key="1">
    <source>
        <dbReference type="ARBA" id="ARBA00012513"/>
    </source>
</evidence>
<gene>
    <name evidence="11" type="ORF">NRO40_20440</name>
</gene>
<evidence type="ECO:0000256" key="9">
    <source>
        <dbReference type="SAM" id="MobiDB-lite"/>
    </source>
</evidence>
<evidence type="ECO:0000256" key="4">
    <source>
        <dbReference type="ARBA" id="ARBA00022741"/>
    </source>
</evidence>
<dbReference type="EMBL" id="CP102332">
    <property type="protein sequence ID" value="UUS32952.1"/>
    <property type="molecule type" value="Genomic_DNA"/>
</dbReference>
<keyword evidence="3" id="KW-0808">Transferase</keyword>